<evidence type="ECO:0000256" key="5">
    <source>
        <dbReference type="ARBA" id="ARBA00022692"/>
    </source>
</evidence>
<keyword evidence="6 8" id="KW-1133">Transmembrane helix</keyword>
<reference evidence="10 11" key="1">
    <citation type="submission" date="2023-01" db="EMBL/GenBank/DDBJ databases">
        <title>Novel species of the genus Asticcacaulis isolated from rivers.</title>
        <authorList>
            <person name="Lu H."/>
        </authorList>
    </citation>
    <scope>NUCLEOTIDE SEQUENCE [LARGE SCALE GENOMIC DNA]</scope>
    <source>
        <strain evidence="10 11">LKC15W</strain>
    </source>
</reference>
<dbReference type="RefSeq" id="WP_272742858.1">
    <property type="nucleotide sequence ID" value="NZ_JAQQKV010000001.1"/>
</dbReference>
<feature type="domain" description="ABC transmembrane type-1" evidence="9">
    <location>
        <begin position="337"/>
        <end position="528"/>
    </location>
</feature>
<evidence type="ECO:0000313" key="11">
    <source>
        <dbReference type="Proteomes" id="UP001218579"/>
    </source>
</evidence>
<name>A0ABT5HFX2_9CAUL</name>
<evidence type="ECO:0000256" key="1">
    <source>
        <dbReference type="ARBA" id="ARBA00004429"/>
    </source>
</evidence>
<dbReference type="InterPro" id="IPR035906">
    <property type="entry name" value="MetI-like_sf"/>
</dbReference>
<feature type="transmembrane region" description="Helical" evidence="8">
    <location>
        <begin position="459"/>
        <end position="477"/>
    </location>
</feature>
<evidence type="ECO:0000256" key="2">
    <source>
        <dbReference type="ARBA" id="ARBA00022448"/>
    </source>
</evidence>
<organism evidence="10 11">
    <name type="scientific">Asticcacaulis machinosus</name>
    <dbReference type="NCBI Taxonomy" id="2984211"/>
    <lineage>
        <taxon>Bacteria</taxon>
        <taxon>Pseudomonadati</taxon>
        <taxon>Pseudomonadota</taxon>
        <taxon>Alphaproteobacteria</taxon>
        <taxon>Caulobacterales</taxon>
        <taxon>Caulobacteraceae</taxon>
        <taxon>Asticcacaulis</taxon>
    </lineage>
</organism>
<keyword evidence="11" id="KW-1185">Reference proteome</keyword>
<evidence type="ECO:0000313" key="10">
    <source>
        <dbReference type="EMBL" id="MDC7674529.1"/>
    </source>
</evidence>
<evidence type="ECO:0000256" key="8">
    <source>
        <dbReference type="RuleBase" id="RU363032"/>
    </source>
</evidence>
<keyword evidence="2 8" id="KW-0813">Transport</keyword>
<dbReference type="Gene3D" id="1.10.3720.10">
    <property type="entry name" value="MetI-like"/>
    <property type="match status" value="2"/>
</dbReference>
<feature type="transmembrane region" description="Helical" evidence="8">
    <location>
        <begin position="150"/>
        <end position="167"/>
    </location>
</feature>
<feature type="transmembrane region" description="Helical" evidence="8">
    <location>
        <begin position="404"/>
        <end position="424"/>
    </location>
</feature>
<dbReference type="PANTHER" id="PTHR43357">
    <property type="entry name" value="INNER MEMBRANE ABC TRANSPORTER PERMEASE PROTEIN YDCV"/>
    <property type="match status" value="1"/>
</dbReference>
<keyword evidence="5 8" id="KW-0812">Transmembrane</keyword>
<evidence type="ECO:0000256" key="4">
    <source>
        <dbReference type="ARBA" id="ARBA00022519"/>
    </source>
</evidence>
<comment type="similarity">
    <text evidence="8">Belongs to the binding-protein-dependent transport system permease family.</text>
</comment>
<keyword evidence="3" id="KW-1003">Cell membrane</keyword>
<accession>A0ABT5HFX2</accession>
<evidence type="ECO:0000256" key="7">
    <source>
        <dbReference type="ARBA" id="ARBA00023136"/>
    </source>
</evidence>
<evidence type="ECO:0000259" key="9">
    <source>
        <dbReference type="PROSITE" id="PS50928"/>
    </source>
</evidence>
<dbReference type="EMBL" id="JAQQKV010000001">
    <property type="protein sequence ID" value="MDC7674529.1"/>
    <property type="molecule type" value="Genomic_DNA"/>
</dbReference>
<feature type="transmembrane region" description="Helical" evidence="8">
    <location>
        <begin position="69"/>
        <end position="92"/>
    </location>
</feature>
<proteinExistence type="inferred from homology"/>
<keyword evidence="7 8" id="KW-0472">Membrane</keyword>
<gene>
    <name evidence="10" type="ORF">PQU98_00135</name>
</gene>
<dbReference type="CDD" id="cd06261">
    <property type="entry name" value="TM_PBP2"/>
    <property type="match status" value="2"/>
</dbReference>
<feature type="transmembrane region" description="Helical" evidence="8">
    <location>
        <begin position="510"/>
        <end position="530"/>
    </location>
</feature>
<sequence>MPDTAASSPVSTSGRPERTDWSGTAFKAGAMLAVCVTLLPILAVVYKAFESGQSLDLPDFPVARYAMTSAALVTWVAVITVALGTVAAWLVAMHEFPGRRFFSWALVLPLACPAFVLAYGWSDFLDVASPFRAWLYGVLGYDVPLNMRNFTGAVFVLSFAYFPYIYLTLKTAFLNQSVCAIETARMLGVRSNDIFLRLSLPICRPALIAGMALVIMECLADYGAVNFLGVQTLTTGVVRAWSVFGSTELAARLALCLIGATAFLLLIERTQRHNRSYSAASARWRELNALPLSRPKQWLATVYCVLLLAFGVIIPVSWLIYRAIRTSPDVQRLLDAAVSTLGLSVAGAAITLILAALVAFGFRKNRAISNLMSIGYATPGAVMAIGLLVPAAILWQGFAIQNSFWIGIALLLIAYAARLMASAFEPIKAGLTRIQPNLALASRTLGATKTEAIRRVELPLVRGTFMAAALLVFVDIAKELPATLILRPFQLESLAVLADRYASDERLSQAAWPSLLILAVSLIPSLYLSLRIDASRTGKE</sequence>
<feature type="domain" description="ABC transmembrane type-1" evidence="9">
    <location>
        <begin position="66"/>
        <end position="266"/>
    </location>
</feature>
<feature type="transmembrane region" description="Helical" evidence="8">
    <location>
        <begin position="101"/>
        <end position="121"/>
    </location>
</feature>
<dbReference type="PANTHER" id="PTHR43357:SF3">
    <property type="entry name" value="FE(3+)-TRANSPORT SYSTEM PERMEASE PROTEIN FBPB 2"/>
    <property type="match status" value="1"/>
</dbReference>
<feature type="transmembrane region" description="Helical" evidence="8">
    <location>
        <begin position="249"/>
        <end position="267"/>
    </location>
</feature>
<evidence type="ECO:0000256" key="6">
    <source>
        <dbReference type="ARBA" id="ARBA00022989"/>
    </source>
</evidence>
<comment type="subcellular location">
    <subcellularLocation>
        <location evidence="1">Cell inner membrane</location>
        <topology evidence="1">Multi-pass membrane protein</topology>
    </subcellularLocation>
    <subcellularLocation>
        <location evidence="8">Cell membrane</location>
        <topology evidence="8">Multi-pass membrane protein</topology>
    </subcellularLocation>
</comment>
<feature type="transmembrane region" description="Helical" evidence="8">
    <location>
        <begin position="298"/>
        <end position="321"/>
    </location>
</feature>
<feature type="transmembrane region" description="Helical" evidence="8">
    <location>
        <begin position="28"/>
        <end position="49"/>
    </location>
</feature>
<dbReference type="SUPFAM" id="SSF161098">
    <property type="entry name" value="MetI-like"/>
    <property type="match status" value="2"/>
</dbReference>
<dbReference type="Proteomes" id="UP001218579">
    <property type="component" value="Unassembled WGS sequence"/>
</dbReference>
<dbReference type="PROSITE" id="PS50928">
    <property type="entry name" value="ABC_TM1"/>
    <property type="match status" value="2"/>
</dbReference>
<feature type="transmembrane region" description="Helical" evidence="8">
    <location>
        <begin position="341"/>
        <end position="362"/>
    </location>
</feature>
<protein>
    <submittedName>
        <fullName evidence="10">Iron ABC transporter permease</fullName>
    </submittedName>
</protein>
<keyword evidence="4" id="KW-0997">Cell inner membrane</keyword>
<dbReference type="InterPro" id="IPR000515">
    <property type="entry name" value="MetI-like"/>
</dbReference>
<evidence type="ECO:0000256" key="3">
    <source>
        <dbReference type="ARBA" id="ARBA00022475"/>
    </source>
</evidence>
<comment type="caution">
    <text evidence="10">The sequence shown here is derived from an EMBL/GenBank/DDBJ whole genome shotgun (WGS) entry which is preliminary data.</text>
</comment>
<feature type="transmembrane region" description="Helical" evidence="8">
    <location>
        <begin position="374"/>
        <end position="398"/>
    </location>
</feature>
<dbReference type="Pfam" id="PF00528">
    <property type="entry name" value="BPD_transp_1"/>
    <property type="match status" value="2"/>
</dbReference>